<protein>
    <submittedName>
        <fullName evidence="3">Uncharacterized protein</fullName>
    </submittedName>
</protein>
<feature type="compositionally biased region" description="Pro residues" evidence="1">
    <location>
        <begin position="530"/>
        <end position="542"/>
    </location>
</feature>
<feature type="compositionally biased region" description="Pro residues" evidence="1">
    <location>
        <begin position="150"/>
        <end position="163"/>
    </location>
</feature>
<feature type="compositionally biased region" description="Pro residues" evidence="1">
    <location>
        <begin position="434"/>
        <end position="464"/>
    </location>
</feature>
<feature type="compositionally biased region" description="Low complexity" evidence="1">
    <location>
        <begin position="89"/>
        <end position="103"/>
    </location>
</feature>
<feature type="region of interest" description="Disordered" evidence="1">
    <location>
        <begin position="150"/>
        <end position="222"/>
    </location>
</feature>
<dbReference type="OrthoDB" id="8455715at2"/>
<keyword evidence="2" id="KW-1133">Transmembrane helix</keyword>
<evidence type="ECO:0000313" key="3">
    <source>
        <dbReference type="EMBL" id="TCO14142.1"/>
    </source>
</evidence>
<feature type="compositionally biased region" description="Low complexity" evidence="1">
    <location>
        <begin position="268"/>
        <end position="281"/>
    </location>
</feature>
<organism evidence="3 4">
    <name type="scientific">Camelimonas lactis</name>
    <dbReference type="NCBI Taxonomy" id="659006"/>
    <lineage>
        <taxon>Bacteria</taxon>
        <taxon>Pseudomonadati</taxon>
        <taxon>Pseudomonadota</taxon>
        <taxon>Alphaproteobacteria</taxon>
        <taxon>Hyphomicrobiales</taxon>
        <taxon>Chelatococcaceae</taxon>
        <taxon>Camelimonas</taxon>
    </lineage>
</organism>
<feature type="compositionally biased region" description="Pro residues" evidence="1">
    <location>
        <begin position="190"/>
        <end position="216"/>
    </location>
</feature>
<dbReference type="EMBL" id="SLWL01000004">
    <property type="protein sequence ID" value="TCO14142.1"/>
    <property type="molecule type" value="Genomic_DNA"/>
</dbReference>
<proteinExistence type="predicted"/>
<evidence type="ECO:0000256" key="2">
    <source>
        <dbReference type="SAM" id="Phobius"/>
    </source>
</evidence>
<keyword evidence="2" id="KW-0812">Transmembrane</keyword>
<comment type="caution">
    <text evidence="3">The sequence shown here is derived from an EMBL/GenBank/DDBJ whole genome shotgun (WGS) entry which is preliminary data.</text>
</comment>
<sequence>MLLILYAIALALTVGGVWALAWGIPMIVLERGWTWVISGSMYLTGGAIVFALAMVVRALRQLPDMLEAGYADDPAHAPAGEAAERKARSAASAKAAPARQASPDLQPGARPETTAPSPAVGTRSAASAAVPVAPPKPAAAPLTAEKAAAPPLPAAPNLSPPVAPAGIAGGKPDQTSGGKEPGDRVAAPAPVAPIPTRPTPAAPAPAAPAAPVPAPAAPRAASAIPAAVEGRLNDLLRPGALARGPGVAEVDAAEGANAPAPAAPTGPAPTRSAPAMAARQPAPAPRPDPLSGVLPDLKAPAAPPARAAAPQPAAPPEGAPVGAGAPGKGEGPQAQPAVPAGGLSRGASLAGLSGLSKNLSNLVPGRGAAGGPDAATPGAPAAARPSAPDTKSDLAARIGSLFSRRGSRADDAAGARHSAAGASASGGKAMPVFPERPAPRPAAAPEAPARPVPARPAPAAPAPSAPASAQPGVPAPAAAPARAGAGDVVFPTRPAPRPLAPRPLVAGDDAPAARSAVAPEVPGVSGPAAKPSPAPAAAPAGPPTVVGSYTAAGSLYVMYSDGSIEAQTDSGVLHFPSLDALKAHVARGDKG</sequence>
<evidence type="ECO:0000313" key="4">
    <source>
        <dbReference type="Proteomes" id="UP000294881"/>
    </source>
</evidence>
<dbReference type="RefSeq" id="WP_132004909.1">
    <property type="nucleotide sequence ID" value="NZ_JBHUNN010000002.1"/>
</dbReference>
<feature type="compositionally biased region" description="Low complexity" evidence="1">
    <location>
        <begin position="465"/>
        <end position="485"/>
    </location>
</feature>
<keyword evidence="4" id="KW-1185">Reference proteome</keyword>
<keyword evidence="2" id="KW-0472">Membrane</keyword>
<accession>A0A4R2GU13</accession>
<feature type="region of interest" description="Disordered" evidence="1">
    <location>
        <begin position="78"/>
        <end position="137"/>
    </location>
</feature>
<feature type="region of interest" description="Disordered" evidence="1">
    <location>
        <begin position="252"/>
        <end position="544"/>
    </location>
</feature>
<reference evidence="3 4" key="1">
    <citation type="submission" date="2019-03" db="EMBL/GenBank/DDBJ databases">
        <title>Genomic Encyclopedia of Type Strains, Phase IV (KMG-IV): sequencing the most valuable type-strain genomes for metagenomic binning, comparative biology and taxonomic classification.</title>
        <authorList>
            <person name="Goeker M."/>
        </authorList>
    </citation>
    <scope>NUCLEOTIDE SEQUENCE [LARGE SCALE GENOMIC DNA]</scope>
    <source>
        <strain evidence="3 4">DSM 22958</strain>
    </source>
</reference>
<evidence type="ECO:0000256" key="1">
    <source>
        <dbReference type="SAM" id="MobiDB-lite"/>
    </source>
</evidence>
<dbReference type="AlphaFoldDB" id="A0A4R2GU13"/>
<feature type="compositionally biased region" description="Low complexity" evidence="1">
    <location>
        <begin position="331"/>
        <end position="389"/>
    </location>
</feature>
<name>A0A4R2GU13_9HYPH</name>
<gene>
    <name evidence="3" type="ORF">EV666_10494</name>
</gene>
<feature type="compositionally biased region" description="Low complexity" evidence="1">
    <location>
        <begin position="415"/>
        <end position="427"/>
    </location>
</feature>
<feature type="transmembrane region" description="Helical" evidence="2">
    <location>
        <begin position="35"/>
        <end position="56"/>
    </location>
</feature>
<dbReference type="Proteomes" id="UP000294881">
    <property type="component" value="Unassembled WGS sequence"/>
</dbReference>